<dbReference type="InterPro" id="IPR002575">
    <property type="entry name" value="Aminoglycoside_PTrfase"/>
</dbReference>
<dbReference type="PANTHER" id="PTHR30448">
    <property type="entry name" value="RNASE ADAPTER PROTEIN RAPZ"/>
    <property type="match status" value="1"/>
</dbReference>
<dbReference type="Pfam" id="PF01636">
    <property type="entry name" value="APH"/>
    <property type="match status" value="1"/>
</dbReference>
<protein>
    <submittedName>
        <fullName evidence="3">Uncharacterized protein</fullName>
    </submittedName>
</protein>
<dbReference type="InterPro" id="IPR005337">
    <property type="entry name" value="RapZ-like"/>
</dbReference>
<feature type="domain" description="Aminoglycoside phosphotransferase" evidence="1">
    <location>
        <begin position="26"/>
        <end position="249"/>
    </location>
</feature>
<evidence type="ECO:0000259" key="2">
    <source>
        <dbReference type="Pfam" id="PF22740"/>
    </source>
</evidence>
<gene>
    <name evidence="3" type="ORF">DXN05_19105</name>
</gene>
<dbReference type="AlphaFoldDB" id="A0A3E1NFJ1"/>
<dbReference type="PANTHER" id="PTHR30448:SF0">
    <property type="entry name" value="RNASE ADAPTER PROTEIN RAPZ"/>
    <property type="match status" value="1"/>
</dbReference>
<dbReference type="Gene3D" id="3.90.1200.10">
    <property type="match status" value="1"/>
</dbReference>
<reference evidence="3 4" key="1">
    <citation type="submission" date="2018-08" db="EMBL/GenBank/DDBJ databases">
        <title>Chitinophagaceae sp. K23C18032701, a novel bacterium isolated from forest soil.</title>
        <authorList>
            <person name="Wang C."/>
        </authorList>
    </citation>
    <scope>NUCLEOTIDE SEQUENCE [LARGE SCALE GENOMIC DNA]</scope>
    <source>
        <strain evidence="3 4">K23C18032701</strain>
    </source>
</reference>
<feature type="domain" description="RapZ C-terminal" evidence="2">
    <location>
        <begin position="351"/>
        <end position="473"/>
    </location>
</feature>
<dbReference type="Pfam" id="PF22740">
    <property type="entry name" value="PapZ_C"/>
    <property type="match status" value="1"/>
</dbReference>
<comment type="caution">
    <text evidence="3">The sequence shown here is derived from an EMBL/GenBank/DDBJ whole genome shotgun (WGS) entry which is preliminary data.</text>
</comment>
<proteinExistence type="predicted"/>
<dbReference type="GO" id="GO:0005524">
    <property type="term" value="F:ATP binding"/>
    <property type="evidence" value="ECO:0007669"/>
    <property type="project" value="InterPro"/>
</dbReference>
<dbReference type="Gene3D" id="3.30.200.20">
    <property type="entry name" value="Phosphorylase Kinase, domain 1"/>
    <property type="match status" value="1"/>
</dbReference>
<accession>A0A3E1NFJ1</accession>
<dbReference type="InterPro" id="IPR011009">
    <property type="entry name" value="Kinase-like_dom_sf"/>
</dbReference>
<evidence type="ECO:0000259" key="1">
    <source>
        <dbReference type="Pfam" id="PF01636"/>
    </source>
</evidence>
<sequence>MEQVIEAIRELFPSFSNAAIQRIEKLPQSGSDRIYFRIYTTAGDTFIATYNLNVKENNTFIYYSNHFGLHQLPVPRIFACNEAQDLYIQEDLGTESLLNKLEQYGHNDYTYGLFKKSLAQLARLQIKGHAGLDYNYTLTAREFGKQAIMSDLLYCKYYFLDTLKLPYDKQGMLDDFEALSTYLTRTEYKYFMFRDFQSRNIIVNNDEVYFIDYQGGMQGALQYDVASLLWQAKAELSDEWKTSLLDYYMDELDTLLENPVDRVSFVSQYNGYVLIRLLQVLGAYGFRGLFERKAHFLASIPLALRNLKWFVENKRIGITLPVFDKVLRTIVQEDIISRFETTVADENTPLVVKVNSFSYKKGIPADTSANGGGFVFDCRGILNPGRFDEYKPLSGQDKPVQDFLEQRTRMNEFLNSVFDIVDINVEDYIRRGFDSLMINFGCTGGQHRSVFAAEQTARHLRNKYKVKVVLEHTNSKNWVGGAGSEL</sequence>
<evidence type="ECO:0000313" key="4">
    <source>
        <dbReference type="Proteomes" id="UP000261284"/>
    </source>
</evidence>
<dbReference type="RefSeq" id="WP_116848949.1">
    <property type="nucleotide sequence ID" value="NZ_QTJU01000008.1"/>
</dbReference>
<dbReference type="SUPFAM" id="SSF56112">
    <property type="entry name" value="Protein kinase-like (PK-like)"/>
    <property type="match status" value="1"/>
</dbReference>
<dbReference type="InterPro" id="IPR053931">
    <property type="entry name" value="RapZ_C"/>
</dbReference>
<keyword evidence="4" id="KW-1185">Reference proteome</keyword>
<evidence type="ECO:0000313" key="3">
    <source>
        <dbReference type="EMBL" id="RFM26745.1"/>
    </source>
</evidence>
<dbReference type="OrthoDB" id="9784461at2"/>
<organism evidence="3 4">
    <name type="scientific">Deminuibacter soli</name>
    <dbReference type="NCBI Taxonomy" id="2291815"/>
    <lineage>
        <taxon>Bacteria</taxon>
        <taxon>Pseudomonadati</taxon>
        <taxon>Bacteroidota</taxon>
        <taxon>Chitinophagia</taxon>
        <taxon>Chitinophagales</taxon>
        <taxon>Chitinophagaceae</taxon>
        <taxon>Deminuibacter</taxon>
    </lineage>
</organism>
<dbReference type="EMBL" id="QTJU01000008">
    <property type="protein sequence ID" value="RFM26745.1"/>
    <property type="molecule type" value="Genomic_DNA"/>
</dbReference>
<dbReference type="Proteomes" id="UP000261284">
    <property type="component" value="Unassembled WGS sequence"/>
</dbReference>
<name>A0A3E1NFJ1_9BACT</name>